<dbReference type="InterPro" id="IPR033939">
    <property type="entry name" value="BCAT_family"/>
</dbReference>
<comment type="similarity">
    <text evidence="2">Belongs to the class-IV pyridoxal-phosphate-dependent aminotransferase family.</text>
</comment>
<gene>
    <name evidence="7" type="ORF">BCR43DRAFT_479694</name>
</gene>
<evidence type="ECO:0000313" key="8">
    <source>
        <dbReference type="Proteomes" id="UP000242180"/>
    </source>
</evidence>
<dbReference type="NCBIfam" id="TIGR01123">
    <property type="entry name" value="ilvE_II"/>
    <property type="match status" value="1"/>
</dbReference>
<dbReference type="STRING" id="13706.A0A1X2H0Y4"/>
<dbReference type="InterPro" id="IPR043132">
    <property type="entry name" value="BCAT-like_C"/>
</dbReference>
<dbReference type="Gene3D" id="3.30.470.10">
    <property type="match status" value="1"/>
</dbReference>
<protein>
    <submittedName>
        <fullName evidence="7">Branched-chain amino acid aminotransferase</fullName>
    </submittedName>
</protein>
<dbReference type="OMA" id="VGMNAAY"/>
<dbReference type="InterPro" id="IPR001544">
    <property type="entry name" value="Aminotrans_IV"/>
</dbReference>
<name>A0A1X2H0Y4_SYNRA</name>
<keyword evidence="4 7" id="KW-0808">Transferase</keyword>
<evidence type="ECO:0000256" key="4">
    <source>
        <dbReference type="ARBA" id="ARBA00022679"/>
    </source>
</evidence>
<dbReference type="PANTHER" id="PTHR42825">
    <property type="entry name" value="AMINO ACID AMINOTRANSFERASE"/>
    <property type="match status" value="1"/>
</dbReference>
<dbReference type="InParanoid" id="A0A1X2H0Y4"/>
<dbReference type="InterPro" id="IPR005786">
    <property type="entry name" value="B_amino_transII"/>
</dbReference>
<dbReference type="Proteomes" id="UP000242180">
    <property type="component" value="Unassembled WGS sequence"/>
</dbReference>
<feature type="modified residue" description="N6-(pyridoxal phosphate)lysine" evidence="6">
    <location>
        <position position="187"/>
    </location>
</feature>
<evidence type="ECO:0000313" key="7">
    <source>
        <dbReference type="EMBL" id="ORY90999.1"/>
    </source>
</evidence>
<dbReference type="OrthoDB" id="409992at2759"/>
<evidence type="ECO:0000256" key="1">
    <source>
        <dbReference type="ARBA" id="ARBA00001933"/>
    </source>
</evidence>
<comment type="caution">
    <text evidence="7">The sequence shown here is derived from an EMBL/GenBank/DDBJ whole genome shotgun (WGS) entry which is preliminary data.</text>
</comment>
<dbReference type="PIRSF" id="PIRSF006468">
    <property type="entry name" value="BCAT1"/>
    <property type="match status" value="1"/>
</dbReference>
<dbReference type="SUPFAM" id="SSF56752">
    <property type="entry name" value="D-aminoacid aminotransferase-like PLP-dependent enzymes"/>
    <property type="match status" value="1"/>
</dbReference>
<dbReference type="GO" id="GO:0004084">
    <property type="term" value="F:branched-chain-amino-acid transaminase activity"/>
    <property type="evidence" value="ECO:0007669"/>
    <property type="project" value="InterPro"/>
</dbReference>
<accession>A0A1X2H0Y4</accession>
<evidence type="ECO:0000256" key="6">
    <source>
        <dbReference type="PIRSR" id="PIRSR006468-1"/>
    </source>
</evidence>
<dbReference type="NCBIfam" id="NF009897">
    <property type="entry name" value="PRK13357.1"/>
    <property type="match status" value="1"/>
</dbReference>
<keyword evidence="8" id="KW-1185">Reference proteome</keyword>
<organism evidence="7 8">
    <name type="scientific">Syncephalastrum racemosum</name>
    <name type="common">Filamentous fungus</name>
    <dbReference type="NCBI Taxonomy" id="13706"/>
    <lineage>
        <taxon>Eukaryota</taxon>
        <taxon>Fungi</taxon>
        <taxon>Fungi incertae sedis</taxon>
        <taxon>Mucoromycota</taxon>
        <taxon>Mucoromycotina</taxon>
        <taxon>Mucoromycetes</taxon>
        <taxon>Mucorales</taxon>
        <taxon>Syncephalastraceae</taxon>
        <taxon>Syncephalastrum</taxon>
    </lineage>
</organism>
<evidence type="ECO:0000256" key="5">
    <source>
        <dbReference type="ARBA" id="ARBA00022898"/>
    </source>
</evidence>
<dbReference type="Gene3D" id="3.20.10.10">
    <property type="entry name" value="D-amino Acid Aminotransferase, subunit A, domain 2"/>
    <property type="match status" value="1"/>
</dbReference>
<dbReference type="AlphaFoldDB" id="A0A1X2H0Y4"/>
<keyword evidence="3 7" id="KW-0032">Aminotransferase</keyword>
<proteinExistence type="inferred from homology"/>
<evidence type="ECO:0000256" key="3">
    <source>
        <dbReference type="ARBA" id="ARBA00022576"/>
    </source>
</evidence>
<dbReference type="InterPro" id="IPR043131">
    <property type="entry name" value="BCAT-like_N"/>
</dbReference>
<dbReference type="PANTHER" id="PTHR42825:SF2">
    <property type="entry name" value="BRANCHED-CHAIN-AMINO-ACID AMINOTRANSFERASE 3, CHLOROPLASTIC-RELATED"/>
    <property type="match status" value="1"/>
</dbReference>
<dbReference type="EMBL" id="MCGN01000011">
    <property type="protein sequence ID" value="ORY90999.1"/>
    <property type="molecule type" value="Genomic_DNA"/>
</dbReference>
<reference evidence="7 8" key="1">
    <citation type="submission" date="2016-07" db="EMBL/GenBank/DDBJ databases">
        <title>Pervasive Adenine N6-methylation of Active Genes in Fungi.</title>
        <authorList>
            <consortium name="DOE Joint Genome Institute"/>
            <person name="Mondo S.J."/>
            <person name="Dannebaum R.O."/>
            <person name="Kuo R.C."/>
            <person name="Labutti K."/>
            <person name="Haridas S."/>
            <person name="Kuo A."/>
            <person name="Salamov A."/>
            <person name="Ahrendt S.R."/>
            <person name="Lipzen A."/>
            <person name="Sullivan W."/>
            <person name="Andreopoulos W.B."/>
            <person name="Clum A."/>
            <person name="Lindquist E."/>
            <person name="Daum C."/>
            <person name="Ramamoorthy G.K."/>
            <person name="Gryganskyi A."/>
            <person name="Culley D."/>
            <person name="Magnuson J.K."/>
            <person name="James T.Y."/>
            <person name="O'Malley M.A."/>
            <person name="Stajich J.E."/>
            <person name="Spatafora J.W."/>
            <person name="Visel A."/>
            <person name="Grigoriev I.V."/>
        </authorList>
    </citation>
    <scope>NUCLEOTIDE SEQUENCE [LARGE SCALE GENOMIC DNA]</scope>
    <source>
        <strain evidence="7 8">NRRL 2496</strain>
    </source>
</reference>
<dbReference type="GO" id="GO:0009081">
    <property type="term" value="P:branched-chain amino acid metabolic process"/>
    <property type="evidence" value="ECO:0007669"/>
    <property type="project" value="InterPro"/>
</dbReference>
<comment type="cofactor">
    <cofactor evidence="1">
        <name>pyridoxal 5'-phosphate</name>
        <dbReference type="ChEBI" id="CHEBI:597326"/>
    </cofactor>
</comment>
<dbReference type="Pfam" id="PF01063">
    <property type="entry name" value="Aminotran_4"/>
    <property type="match status" value="1"/>
</dbReference>
<evidence type="ECO:0000256" key="2">
    <source>
        <dbReference type="ARBA" id="ARBA00009320"/>
    </source>
</evidence>
<dbReference type="InterPro" id="IPR036038">
    <property type="entry name" value="Aminotransferase-like"/>
</dbReference>
<sequence>MSNPHNLDWANIGFQYRDTNGYAKFTWTPENGWDNGSFETDPMMKIHICATGLHYGQQCFEGLKAFKDEHNKVRVFRIQDNAARISRSAEAAFMPAVPEEIFYKAVRMCVEKNKDFVPPASTDGAFYLRPVLFGSGPEIGMSGAPEYTFLVFGTPVGNFYKDGVKPVPCLVIEDYDRSAPLGMGSYKLGGNYAPTFGPMKKAKEQGYAITLHLDAKTHTYIDEFSTSNFVAITKPDADGKRTFVTPNSNSILRSVTRLALIDIARKLGWTVEERPVEYKELEDGRFAEVAACGTAAIITPVKTITRGGKTITVGGDQIGEGFQTLFNEYRGVQKGTAEDPFGWMWPAEGI</sequence>
<dbReference type="CDD" id="cd01557">
    <property type="entry name" value="BCAT_beta_family"/>
    <property type="match status" value="1"/>
</dbReference>
<keyword evidence="5" id="KW-0663">Pyridoxal phosphate</keyword>